<dbReference type="AlphaFoldDB" id="A0A918SZF5"/>
<proteinExistence type="predicted"/>
<feature type="transmembrane region" description="Helical" evidence="1">
    <location>
        <begin position="68"/>
        <end position="90"/>
    </location>
</feature>
<keyword evidence="3" id="KW-1185">Reference proteome</keyword>
<comment type="caution">
    <text evidence="2">The sequence shown here is derived from an EMBL/GenBank/DDBJ whole genome shotgun (WGS) entry which is preliminary data.</text>
</comment>
<feature type="transmembrane region" description="Helical" evidence="1">
    <location>
        <begin position="128"/>
        <end position="149"/>
    </location>
</feature>
<keyword evidence="1" id="KW-0812">Transmembrane</keyword>
<reference evidence="2" key="2">
    <citation type="submission" date="2020-09" db="EMBL/GenBank/DDBJ databases">
        <authorList>
            <person name="Sun Q."/>
            <person name="Kim S."/>
        </authorList>
    </citation>
    <scope>NUCLEOTIDE SEQUENCE</scope>
    <source>
        <strain evidence="2">KCTC 23077</strain>
    </source>
</reference>
<evidence type="ECO:0000313" key="3">
    <source>
        <dbReference type="Proteomes" id="UP000646426"/>
    </source>
</evidence>
<feature type="transmembrane region" description="Helical" evidence="1">
    <location>
        <begin position="155"/>
        <end position="174"/>
    </location>
</feature>
<evidence type="ECO:0000256" key="1">
    <source>
        <dbReference type="SAM" id="Phobius"/>
    </source>
</evidence>
<keyword evidence="1" id="KW-1133">Transmembrane helix</keyword>
<dbReference type="RefSeq" id="WP_189455456.1">
    <property type="nucleotide sequence ID" value="NZ_BMYD01000002.1"/>
</dbReference>
<sequence length="197" mass="22298">MNAPHEESWDALDTLWRSQTVAPPDLDRLQREARVRGWRLQAIVAIEWLSLLVVTAMVWRFVALKPGWQTIDTVVLALYACAVAFTLWTARNRRGLWQERALAPRALVEREIERARSSLRFWSMNSRVTGLMFVVLAAATLAETAGVLAPPGRGSWSTVALINLPLVIVSRILHRRRSRTLGARLERLRGLAEQLDA</sequence>
<feature type="transmembrane region" description="Helical" evidence="1">
    <location>
        <begin position="38"/>
        <end position="62"/>
    </location>
</feature>
<accession>A0A918SZF5</accession>
<dbReference type="EMBL" id="BMYD01000002">
    <property type="protein sequence ID" value="GHA80190.1"/>
    <property type="molecule type" value="Genomic_DNA"/>
</dbReference>
<reference evidence="2" key="1">
    <citation type="journal article" date="2014" name="Int. J. Syst. Evol. Microbiol.">
        <title>Complete genome sequence of Corynebacterium casei LMG S-19264T (=DSM 44701T), isolated from a smear-ripened cheese.</title>
        <authorList>
            <consortium name="US DOE Joint Genome Institute (JGI-PGF)"/>
            <person name="Walter F."/>
            <person name="Albersmeier A."/>
            <person name="Kalinowski J."/>
            <person name="Ruckert C."/>
        </authorList>
    </citation>
    <scope>NUCLEOTIDE SEQUENCE</scope>
    <source>
        <strain evidence="2">KCTC 23077</strain>
    </source>
</reference>
<protein>
    <submittedName>
        <fullName evidence="2">Uncharacterized protein</fullName>
    </submittedName>
</protein>
<organism evidence="2 3">
    <name type="scientific">Cognatilysobacter bugurensis</name>
    <dbReference type="NCBI Taxonomy" id="543356"/>
    <lineage>
        <taxon>Bacteria</taxon>
        <taxon>Pseudomonadati</taxon>
        <taxon>Pseudomonadota</taxon>
        <taxon>Gammaproteobacteria</taxon>
        <taxon>Lysobacterales</taxon>
        <taxon>Lysobacteraceae</taxon>
        <taxon>Cognatilysobacter</taxon>
    </lineage>
</organism>
<name>A0A918SZF5_9GAMM</name>
<evidence type="ECO:0000313" key="2">
    <source>
        <dbReference type="EMBL" id="GHA80190.1"/>
    </source>
</evidence>
<gene>
    <name evidence="2" type="ORF">GCM10007067_17360</name>
</gene>
<keyword evidence="1" id="KW-0472">Membrane</keyword>
<dbReference type="Proteomes" id="UP000646426">
    <property type="component" value="Unassembled WGS sequence"/>
</dbReference>